<accession>A0A0D8XF22</accession>
<dbReference type="Proteomes" id="UP000053766">
    <property type="component" value="Unassembled WGS sequence"/>
</dbReference>
<gene>
    <name evidence="2" type="ORF">DICVIV_12988</name>
</gene>
<protein>
    <submittedName>
        <fullName evidence="2">Uncharacterized protein</fullName>
    </submittedName>
</protein>
<proteinExistence type="predicted"/>
<dbReference type="EMBL" id="KN716922">
    <property type="protein sequence ID" value="KJH41046.1"/>
    <property type="molecule type" value="Genomic_DNA"/>
</dbReference>
<dbReference type="AlphaFoldDB" id="A0A0D8XF22"/>
<evidence type="ECO:0000256" key="1">
    <source>
        <dbReference type="SAM" id="MobiDB-lite"/>
    </source>
</evidence>
<evidence type="ECO:0000313" key="2">
    <source>
        <dbReference type="EMBL" id="KJH41046.1"/>
    </source>
</evidence>
<evidence type="ECO:0000313" key="3">
    <source>
        <dbReference type="Proteomes" id="UP000053766"/>
    </source>
</evidence>
<reference evidence="3" key="2">
    <citation type="journal article" date="2016" name="Sci. Rep.">
        <title>Dictyocaulus viviparus genome, variome and transcriptome elucidate lungworm biology and support future intervention.</title>
        <authorList>
            <person name="McNulty S.N."/>
            <person name="Strube C."/>
            <person name="Rosa B.A."/>
            <person name="Martin J.C."/>
            <person name="Tyagi R."/>
            <person name="Choi Y.J."/>
            <person name="Wang Q."/>
            <person name="Hallsworth Pepin K."/>
            <person name="Zhang X."/>
            <person name="Ozersky P."/>
            <person name="Wilson R.K."/>
            <person name="Sternberg P.W."/>
            <person name="Gasser R.B."/>
            <person name="Mitreva M."/>
        </authorList>
    </citation>
    <scope>NUCLEOTIDE SEQUENCE [LARGE SCALE GENOMIC DNA]</scope>
    <source>
        <strain evidence="3">HannoverDv2000</strain>
    </source>
</reference>
<reference evidence="2 3" key="1">
    <citation type="submission" date="2013-11" db="EMBL/GenBank/DDBJ databases">
        <title>Draft genome of the bovine lungworm Dictyocaulus viviparus.</title>
        <authorList>
            <person name="Mitreva M."/>
        </authorList>
    </citation>
    <scope>NUCLEOTIDE SEQUENCE [LARGE SCALE GENOMIC DNA]</scope>
    <source>
        <strain evidence="2 3">HannoverDv2000</strain>
    </source>
</reference>
<organism evidence="2 3">
    <name type="scientific">Dictyocaulus viviparus</name>
    <name type="common">Bovine lungworm</name>
    <dbReference type="NCBI Taxonomy" id="29172"/>
    <lineage>
        <taxon>Eukaryota</taxon>
        <taxon>Metazoa</taxon>
        <taxon>Ecdysozoa</taxon>
        <taxon>Nematoda</taxon>
        <taxon>Chromadorea</taxon>
        <taxon>Rhabditida</taxon>
        <taxon>Rhabditina</taxon>
        <taxon>Rhabditomorpha</taxon>
        <taxon>Strongyloidea</taxon>
        <taxon>Metastrongylidae</taxon>
        <taxon>Dictyocaulus</taxon>
    </lineage>
</organism>
<name>A0A0D8XF22_DICVI</name>
<keyword evidence="3" id="KW-1185">Reference proteome</keyword>
<sequence length="117" mass="13419">MLQLLPPSEAIPFSKTSHFFKIFKICKLTRLKKNSASLKTFVELVAFRADDTKRRDNDVHREMFIKNALPIQIEKASDKEQIFSRCTDRTKTRAAPPVTCSSPPFRSNGLDRLSYQG</sequence>
<feature type="region of interest" description="Disordered" evidence="1">
    <location>
        <begin position="88"/>
        <end position="117"/>
    </location>
</feature>